<accession>A0AC34FZZ8</accession>
<evidence type="ECO:0000313" key="2">
    <source>
        <dbReference type="WBParaSite" id="ES5_v2.g23063.t1"/>
    </source>
</evidence>
<dbReference type="Proteomes" id="UP000887579">
    <property type="component" value="Unplaced"/>
</dbReference>
<organism evidence="1 2">
    <name type="scientific">Panagrolaimus sp. ES5</name>
    <dbReference type="NCBI Taxonomy" id="591445"/>
    <lineage>
        <taxon>Eukaryota</taxon>
        <taxon>Metazoa</taxon>
        <taxon>Ecdysozoa</taxon>
        <taxon>Nematoda</taxon>
        <taxon>Chromadorea</taxon>
        <taxon>Rhabditida</taxon>
        <taxon>Tylenchina</taxon>
        <taxon>Panagrolaimomorpha</taxon>
        <taxon>Panagrolaimoidea</taxon>
        <taxon>Panagrolaimidae</taxon>
        <taxon>Panagrolaimus</taxon>
    </lineage>
</organism>
<sequence>MLDVLEPISQLSQKFQKNLYSITRVQRDLESTISKLEDLHTSYGSKLSHFMSLAECSKNGEDIPCTIDLIEEEDATLIVTMPMRHYFDGAEPEASVIFKRKRLPLRLNAIRDFLIPALIAELRSKFPEDPQFMKALSYLEPDALPFGSRVVNLYAEKLRPVIQRFGGPDEIILREFKEALQYVIANDRDNYLTKIHTSNMPDFWEYLILKANGEGNVEVGELRPFISKIMAVAPTSVVAERGFSSFFFTKNSRRSDLSATSLQDIM</sequence>
<protein>
    <submittedName>
        <fullName evidence="2">HAT C-terminal dimerisation domain-containing protein</fullName>
    </submittedName>
</protein>
<evidence type="ECO:0000313" key="1">
    <source>
        <dbReference type="Proteomes" id="UP000887579"/>
    </source>
</evidence>
<name>A0AC34FZZ8_9BILA</name>
<proteinExistence type="predicted"/>
<dbReference type="WBParaSite" id="ES5_v2.g23063.t1">
    <property type="protein sequence ID" value="ES5_v2.g23063.t1"/>
    <property type="gene ID" value="ES5_v2.g23063"/>
</dbReference>
<reference evidence="2" key="1">
    <citation type="submission" date="2022-11" db="UniProtKB">
        <authorList>
            <consortium name="WormBaseParasite"/>
        </authorList>
    </citation>
    <scope>IDENTIFICATION</scope>
</reference>